<evidence type="ECO:0000259" key="3">
    <source>
        <dbReference type="Pfam" id="PF20434"/>
    </source>
</evidence>
<reference evidence="5" key="1">
    <citation type="journal article" date="2019" name="Int. J. Syst. Evol. Microbiol.">
        <title>The Global Catalogue of Microorganisms (GCM) 10K type strain sequencing project: providing services to taxonomists for standard genome sequencing and annotation.</title>
        <authorList>
            <consortium name="The Broad Institute Genomics Platform"/>
            <consortium name="The Broad Institute Genome Sequencing Center for Infectious Disease"/>
            <person name="Wu L."/>
            <person name="Ma J."/>
        </authorList>
    </citation>
    <scope>NUCLEOTIDE SEQUENCE [LARGE SCALE GENOMIC DNA]</scope>
    <source>
        <strain evidence="5">JCM 18053</strain>
    </source>
</reference>
<feature type="transmembrane region" description="Helical" evidence="2">
    <location>
        <begin position="59"/>
        <end position="81"/>
    </location>
</feature>
<keyword evidence="2" id="KW-1133">Transmembrane helix</keyword>
<dbReference type="Proteomes" id="UP001499852">
    <property type="component" value="Unassembled WGS sequence"/>
</dbReference>
<feature type="domain" description="BD-FAE-like" evidence="3">
    <location>
        <begin position="142"/>
        <end position="329"/>
    </location>
</feature>
<keyword evidence="5" id="KW-1185">Reference proteome</keyword>
<organism evidence="4 5">
    <name type="scientific">Prosthecobacter algae</name>
    <dbReference type="NCBI Taxonomy" id="1144682"/>
    <lineage>
        <taxon>Bacteria</taxon>
        <taxon>Pseudomonadati</taxon>
        <taxon>Verrucomicrobiota</taxon>
        <taxon>Verrucomicrobiia</taxon>
        <taxon>Verrucomicrobiales</taxon>
        <taxon>Verrucomicrobiaceae</taxon>
        <taxon>Prosthecobacter</taxon>
    </lineage>
</organism>
<dbReference type="Pfam" id="PF20434">
    <property type="entry name" value="BD-FAE"/>
    <property type="match status" value="1"/>
</dbReference>
<evidence type="ECO:0000256" key="2">
    <source>
        <dbReference type="SAM" id="Phobius"/>
    </source>
</evidence>
<dbReference type="SUPFAM" id="SSF53474">
    <property type="entry name" value="alpha/beta-Hydrolases"/>
    <property type="match status" value="1"/>
</dbReference>
<feature type="transmembrane region" description="Helical" evidence="2">
    <location>
        <begin position="36"/>
        <end position="52"/>
    </location>
</feature>
<dbReference type="InterPro" id="IPR029058">
    <property type="entry name" value="AB_hydrolase_fold"/>
</dbReference>
<keyword evidence="1" id="KW-0378">Hydrolase</keyword>
<comment type="caution">
    <text evidence="4">The sequence shown here is derived from an EMBL/GenBank/DDBJ whole genome shotgun (WGS) entry which is preliminary data.</text>
</comment>
<sequence>MLRLTLAIFSLLLPLPLLVTFQTLWFWKATLIVGEYGHRLAVLTALLAIGCWRGKEVLATVLASTATLVLLTPLLTALLLARDLPAQMTAAFGHAESGAPLSLKDLLLGFGAARVTPTEHRLPDTDAGVSRRLLLFPAASDQPQPAPIIFVIHGGGWQNGSAEEFPEWSSQWAAEGYAVVSLEYRLAPKWTWPAPLEDVRDALAYVKAHAEEWHVDASRIVLLGRSAGGQIATAAAVQLRDPAIRGVISLYAPADMVFARRFADPEDVLDSFKLIRQYMGGEPEALPELYQSASATLTADAACPPVLLIHGQRDILVWQLQSRRLAEHLRQKGVAHHFLDLPWATHALDYPLYGPSSQLLRYAMRSFLKSRLGQAAEARLPN</sequence>
<protein>
    <recommendedName>
        <fullName evidence="3">BD-FAE-like domain-containing protein</fullName>
    </recommendedName>
</protein>
<dbReference type="InterPro" id="IPR050300">
    <property type="entry name" value="GDXG_lipolytic_enzyme"/>
</dbReference>
<dbReference type="Gene3D" id="3.40.50.1820">
    <property type="entry name" value="alpha/beta hydrolase"/>
    <property type="match status" value="1"/>
</dbReference>
<dbReference type="PANTHER" id="PTHR48081">
    <property type="entry name" value="AB HYDROLASE SUPERFAMILY PROTEIN C4A8.06C"/>
    <property type="match status" value="1"/>
</dbReference>
<dbReference type="EMBL" id="BAABIA010000004">
    <property type="protein sequence ID" value="GAA5140161.1"/>
    <property type="molecule type" value="Genomic_DNA"/>
</dbReference>
<dbReference type="InterPro" id="IPR049492">
    <property type="entry name" value="BD-FAE-like_dom"/>
</dbReference>
<evidence type="ECO:0000256" key="1">
    <source>
        <dbReference type="ARBA" id="ARBA00022801"/>
    </source>
</evidence>
<gene>
    <name evidence="4" type="ORF">GCM10023213_22240</name>
</gene>
<evidence type="ECO:0000313" key="5">
    <source>
        <dbReference type="Proteomes" id="UP001499852"/>
    </source>
</evidence>
<proteinExistence type="predicted"/>
<keyword evidence="2" id="KW-0812">Transmembrane</keyword>
<dbReference type="RefSeq" id="WP_345736451.1">
    <property type="nucleotide sequence ID" value="NZ_BAABIA010000004.1"/>
</dbReference>
<evidence type="ECO:0000313" key="4">
    <source>
        <dbReference type="EMBL" id="GAA5140161.1"/>
    </source>
</evidence>
<accession>A0ABP9P8B3</accession>
<keyword evidence="2" id="KW-0472">Membrane</keyword>
<name>A0ABP9P8B3_9BACT</name>